<organismHost>
    <name type="scientific">Pyramimonas plurioculata</name>
    <dbReference type="NCBI Taxonomy" id="36893"/>
</organismHost>
<dbReference type="EMBL" id="MT663540">
    <property type="protein sequence ID" value="QOI90567.1"/>
    <property type="molecule type" value="Genomic_DNA"/>
</dbReference>
<evidence type="ECO:0000313" key="1">
    <source>
        <dbReference type="EMBL" id="QOI90567.1"/>
    </source>
</evidence>
<name>A0A7M3UP94_POV01</name>
<protein>
    <submittedName>
        <fullName evidence="1">Uncharacterized protein</fullName>
    </submittedName>
</protein>
<reference evidence="1" key="1">
    <citation type="submission" date="2020-06" db="EMBL/GenBank/DDBJ databases">
        <title>Lateral gene transfer of anion-conducting channel rhodopsins between green algae and giant viruses.</title>
        <authorList>
            <person name="Rozenberg A."/>
            <person name="Oppermann J."/>
            <person name="Wietek J."/>
            <person name="Fernandez Lahore R.G."/>
            <person name="Sandaa R.-A."/>
            <person name="Bratbak G."/>
            <person name="Hegemann P."/>
            <person name="Beja O."/>
        </authorList>
    </citation>
    <scope>NUCLEOTIDE SEQUENCE</scope>
    <source>
        <strain evidence="1">01B</strain>
    </source>
</reference>
<accession>A0A7M3UP94</accession>
<organism evidence="1">
    <name type="scientific">Pyramimonas orientalis virus</name>
    <name type="common">PoV01</name>
    <dbReference type="NCBI Taxonomy" id="455367"/>
    <lineage>
        <taxon>Viruses</taxon>
        <taxon>Varidnaviria</taxon>
        <taxon>Bamfordvirae</taxon>
        <taxon>Nucleocytoviricota</taxon>
        <taxon>Megaviricetes</taxon>
        <taxon>Imitervirales</taxon>
        <taxon>Allomimiviridae</taxon>
        <taxon>Heliosvirus</taxon>
        <taxon>Heliosvirus raunefjordenense</taxon>
    </lineage>
</organism>
<proteinExistence type="predicted"/>
<gene>
    <name evidence="1" type="ORF">HWQ62_00436</name>
</gene>
<sequence>MYFISFLIQKLNSLQKHKMPSFTFNEVINYIDRMREESYYISSDYYNTLCEQRICDEAPNSNLSYKWYDYPVVPYMQSMSSTQILENKDLFYFVFNVFMSQNKPPYQQMLDNEHIYNVAHIQYSLL</sequence>